<dbReference type="Pfam" id="PF01541">
    <property type="entry name" value="GIY-YIG"/>
    <property type="match status" value="1"/>
</dbReference>
<dbReference type="SUPFAM" id="SSF82771">
    <property type="entry name" value="GIY-YIG endonuclease"/>
    <property type="match status" value="1"/>
</dbReference>
<dbReference type="PROSITE" id="PS50164">
    <property type="entry name" value="GIY_YIG"/>
    <property type="match status" value="1"/>
</dbReference>
<dbReference type="Proteomes" id="UP001367771">
    <property type="component" value="Unassembled WGS sequence"/>
</dbReference>
<reference evidence="3 4" key="1">
    <citation type="journal article" date="2013" name="Int. J. Syst. Evol. Microbiol.">
        <title>Sphingomonas kyungheensis sp. nov., a bacterium with ginsenoside-converting activity isolated from soil of a ginseng field.</title>
        <authorList>
            <person name="Son H.M."/>
            <person name="Yang J.E."/>
            <person name="Park Y."/>
            <person name="Han C.K."/>
            <person name="Kim S.G."/>
            <person name="Kook M."/>
            <person name="Yi T.H."/>
        </authorList>
    </citation>
    <scope>NUCLEOTIDE SEQUENCE [LARGE SCALE GENOMIC DNA]</scope>
    <source>
        <strain evidence="3 4">LMG 26582</strain>
    </source>
</reference>
<dbReference type="PANTHER" id="PTHR34477">
    <property type="entry name" value="UPF0213 PROTEIN YHBQ"/>
    <property type="match status" value="1"/>
</dbReference>
<dbReference type="EMBL" id="JBBBDM010000019">
    <property type="protein sequence ID" value="MEI5689051.1"/>
    <property type="molecule type" value="Genomic_DNA"/>
</dbReference>
<evidence type="ECO:0000256" key="1">
    <source>
        <dbReference type="ARBA" id="ARBA00007435"/>
    </source>
</evidence>
<proteinExistence type="inferred from homology"/>
<dbReference type="RefSeq" id="WP_336546194.1">
    <property type="nucleotide sequence ID" value="NZ_JBBBDM010000019.1"/>
</dbReference>
<feature type="domain" description="GIY-YIG" evidence="2">
    <location>
        <begin position="5"/>
        <end position="81"/>
    </location>
</feature>
<evidence type="ECO:0000313" key="4">
    <source>
        <dbReference type="Proteomes" id="UP001367771"/>
    </source>
</evidence>
<dbReference type="InterPro" id="IPR000305">
    <property type="entry name" value="GIY-YIG_endonuc"/>
</dbReference>
<gene>
    <name evidence="3" type="ORF">V8201_18320</name>
</gene>
<dbReference type="PANTHER" id="PTHR34477:SF5">
    <property type="entry name" value="BSL5627 PROTEIN"/>
    <property type="match status" value="1"/>
</dbReference>
<dbReference type="InterPro" id="IPR035901">
    <property type="entry name" value="GIY-YIG_endonuc_sf"/>
</dbReference>
<comment type="caution">
    <text evidence="3">The sequence shown here is derived from an EMBL/GenBank/DDBJ whole genome shotgun (WGS) entry which is preliminary data.</text>
</comment>
<keyword evidence="4" id="KW-1185">Reference proteome</keyword>
<organism evidence="3 4">
    <name type="scientific">Sphingomonas kyungheensis</name>
    <dbReference type="NCBI Taxonomy" id="1069987"/>
    <lineage>
        <taxon>Bacteria</taxon>
        <taxon>Pseudomonadati</taxon>
        <taxon>Pseudomonadota</taxon>
        <taxon>Alphaproteobacteria</taxon>
        <taxon>Sphingomonadales</taxon>
        <taxon>Sphingomonadaceae</taxon>
        <taxon>Sphingomonas</taxon>
    </lineage>
</organism>
<dbReference type="Gene3D" id="3.40.1440.10">
    <property type="entry name" value="GIY-YIG endonuclease"/>
    <property type="match status" value="1"/>
</dbReference>
<dbReference type="InterPro" id="IPR050190">
    <property type="entry name" value="UPF0213_domain"/>
</dbReference>
<name>A0ABU8H7L0_9SPHN</name>
<dbReference type="CDD" id="cd10448">
    <property type="entry name" value="GIY-YIG_unchar_3"/>
    <property type="match status" value="1"/>
</dbReference>
<sequence>MRDVFEPCVYILASRRYGTLYIGVTSNLLARLVQHREGLIPGFTKAYGVRRLVWYERHATMEAAIIREKQLKEWRRAWKIVLIEAQNADWVDLAIGLGLPPMKESDT</sequence>
<protein>
    <submittedName>
        <fullName evidence="3">GIY-YIG nuclease family protein</fullName>
    </submittedName>
</protein>
<evidence type="ECO:0000259" key="2">
    <source>
        <dbReference type="PROSITE" id="PS50164"/>
    </source>
</evidence>
<accession>A0ABU8H7L0</accession>
<comment type="similarity">
    <text evidence="1">Belongs to the UPF0213 family.</text>
</comment>
<evidence type="ECO:0000313" key="3">
    <source>
        <dbReference type="EMBL" id="MEI5689051.1"/>
    </source>
</evidence>